<feature type="binding site" evidence="3">
    <location>
        <position position="102"/>
    </location>
    <ligand>
        <name>a divalent metal cation</name>
        <dbReference type="ChEBI" id="CHEBI:60240"/>
        <label>1</label>
    </ligand>
</feature>
<name>A0A6B0GJT4_9EURY</name>
<evidence type="ECO:0000256" key="4">
    <source>
        <dbReference type="SAM" id="MobiDB-lite"/>
    </source>
</evidence>
<dbReference type="InterPro" id="IPR002678">
    <property type="entry name" value="DUF34/NIF3"/>
</dbReference>
<dbReference type="Gene3D" id="3.40.1390.30">
    <property type="entry name" value="NIF3 (NGG1p interacting factor 3)-like"/>
    <property type="match status" value="2"/>
</dbReference>
<accession>A0A6B0GJT4</accession>
<evidence type="ECO:0000256" key="1">
    <source>
        <dbReference type="ARBA" id="ARBA00006964"/>
    </source>
</evidence>
<gene>
    <name evidence="5" type="ORF">GQS65_06385</name>
</gene>
<feature type="compositionally biased region" description="Basic and acidic residues" evidence="4">
    <location>
        <begin position="34"/>
        <end position="71"/>
    </location>
</feature>
<dbReference type="PANTHER" id="PTHR13799:SF14">
    <property type="entry name" value="GTP CYCLOHYDROLASE 1 TYPE 2 HOMOLOG"/>
    <property type="match status" value="1"/>
</dbReference>
<dbReference type="EMBL" id="WSZK01000014">
    <property type="protein sequence ID" value="MWG34121.1"/>
    <property type="molecule type" value="Genomic_DNA"/>
</dbReference>
<dbReference type="OrthoDB" id="85198at2157"/>
<sequence>MELSALCRRLDEELRTDAFADLDASPNGLQVGRVSERQRTNATTPERRSGGSPDERGESGAGSDSDRRPEAADVERIAVAVDAAVATIEEALAWDADCLLVHHGLVWGGLDRVTGLEYDRIAPLIRGDCALYVSHLPLDAHPELGNAAGLADHLDLSDRRPFGELGPEHIGVRGRRSPVAPDDLRESLAELDTNGVQHLAFGPDRIEDVAVVTGSGSDWLREAAEAGVDALVTGEGKQQVYHEAREAGVHVFLAGHYATETFGVRSLAETCDSWGLTTSCIDHPTGL</sequence>
<dbReference type="GO" id="GO:0005737">
    <property type="term" value="C:cytoplasm"/>
    <property type="evidence" value="ECO:0007669"/>
    <property type="project" value="TreeGrafter"/>
</dbReference>
<evidence type="ECO:0000313" key="5">
    <source>
        <dbReference type="EMBL" id="MWG34121.1"/>
    </source>
</evidence>
<dbReference type="Proteomes" id="UP000451471">
    <property type="component" value="Unassembled WGS sequence"/>
</dbReference>
<dbReference type="PANTHER" id="PTHR13799">
    <property type="entry name" value="NGG1 INTERACTING FACTOR 3"/>
    <property type="match status" value="1"/>
</dbReference>
<dbReference type="GO" id="GO:0046872">
    <property type="term" value="F:metal ion binding"/>
    <property type="evidence" value="ECO:0007669"/>
    <property type="project" value="UniProtKB-KW"/>
</dbReference>
<dbReference type="InterPro" id="IPR036069">
    <property type="entry name" value="DUF34/NIF3_sf"/>
</dbReference>
<evidence type="ECO:0000256" key="3">
    <source>
        <dbReference type="PIRSR" id="PIRSR602678-1"/>
    </source>
</evidence>
<feature type="binding site" evidence="3">
    <location>
        <position position="139"/>
    </location>
    <ligand>
        <name>a divalent metal cation</name>
        <dbReference type="ChEBI" id="CHEBI:60240"/>
        <label>1</label>
    </ligand>
</feature>
<evidence type="ECO:0000313" key="6">
    <source>
        <dbReference type="Proteomes" id="UP000451471"/>
    </source>
</evidence>
<comment type="similarity">
    <text evidence="1">Belongs to the GTP cyclohydrolase I type 2/NIF3 family.</text>
</comment>
<feature type="binding site" evidence="3">
    <location>
        <position position="256"/>
    </location>
    <ligand>
        <name>a divalent metal cation</name>
        <dbReference type="ChEBI" id="CHEBI:60240"/>
        <label>1</label>
    </ligand>
</feature>
<dbReference type="AlphaFoldDB" id="A0A6B0GJT4"/>
<feature type="binding site" evidence="3">
    <location>
        <position position="103"/>
    </location>
    <ligand>
        <name>a divalent metal cation</name>
        <dbReference type="ChEBI" id="CHEBI:60240"/>
        <label>1</label>
    </ligand>
</feature>
<proteinExistence type="inferred from homology"/>
<feature type="binding site" evidence="3">
    <location>
        <position position="260"/>
    </location>
    <ligand>
        <name>a divalent metal cation</name>
        <dbReference type="ChEBI" id="CHEBI:60240"/>
        <label>1</label>
    </ligand>
</feature>
<protein>
    <submittedName>
        <fullName evidence="5">Nif3-like dinuclear metal center hexameric protein</fullName>
    </submittedName>
</protein>
<comment type="caution">
    <text evidence="5">The sequence shown here is derived from an EMBL/GenBank/DDBJ whole genome shotgun (WGS) entry which is preliminary data.</text>
</comment>
<keyword evidence="2 3" id="KW-0479">Metal-binding</keyword>
<evidence type="ECO:0000256" key="2">
    <source>
        <dbReference type="ARBA" id="ARBA00022723"/>
    </source>
</evidence>
<dbReference type="Pfam" id="PF01784">
    <property type="entry name" value="DUF34_NIF3"/>
    <property type="match status" value="1"/>
</dbReference>
<dbReference type="RefSeq" id="WP_158203837.1">
    <property type="nucleotide sequence ID" value="NZ_WSZK01000014.1"/>
</dbReference>
<dbReference type="NCBIfam" id="TIGR00486">
    <property type="entry name" value="YbgI_SA1388"/>
    <property type="match status" value="1"/>
</dbReference>
<organism evidence="5 6">
    <name type="scientific">Halomarina oriensis</name>
    <dbReference type="NCBI Taxonomy" id="671145"/>
    <lineage>
        <taxon>Archaea</taxon>
        <taxon>Methanobacteriati</taxon>
        <taxon>Methanobacteriota</taxon>
        <taxon>Stenosarchaea group</taxon>
        <taxon>Halobacteria</taxon>
        <taxon>Halobacteriales</taxon>
        <taxon>Natronomonadaceae</taxon>
        <taxon>Halomarina</taxon>
    </lineage>
</organism>
<dbReference type="SUPFAM" id="SSF102705">
    <property type="entry name" value="NIF3 (NGG1p interacting factor 3)-like"/>
    <property type="match status" value="1"/>
</dbReference>
<reference evidence="5 6" key="1">
    <citation type="submission" date="2019-12" db="EMBL/GenBank/DDBJ databases">
        <title>Halocatena pleomorpha gen. nov. sp. nov., an extremely halophilic archaeon of family Halobacteriaceae isolated from saltpan soil.</title>
        <authorList>
            <person name="Pal Y."/>
            <person name="Verma A."/>
            <person name="Krishnamurthi S."/>
            <person name="Kumar P."/>
        </authorList>
    </citation>
    <scope>NUCLEOTIDE SEQUENCE [LARGE SCALE GENOMIC DNA]</scope>
    <source>
        <strain evidence="5 6">JCM 16495</strain>
    </source>
</reference>
<feature type="region of interest" description="Disordered" evidence="4">
    <location>
        <begin position="21"/>
        <end position="71"/>
    </location>
</feature>
<keyword evidence="6" id="KW-1185">Reference proteome</keyword>